<evidence type="ECO:0000313" key="3">
    <source>
        <dbReference type="Proteomes" id="UP000242415"/>
    </source>
</evidence>
<evidence type="ECO:0000256" key="1">
    <source>
        <dbReference type="SAM" id="Phobius"/>
    </source>
</evidence>
<dbReference type="AlphaFoldDB" id="A0A1H3R6I5"/>
<evidence type="ECO:0000313" key="2">
    <source>
        <dbReference type="EMBL" id="SDZ20579.1"/>
    </source>
</evidence>
<dbReference type="RefSeq" id="WP_091558986.1">
    <property type="nucleotide sequence ID" value="NZ_FNPH01000007.1"/>
</dbReference>
<keyword evidence="1" id="KW-0812">Transmembrane</keyword>
<gene>
    <name evidence="2" type="ORF">SAMN05444365_10753</name>
</gene>
<organism evidence="2 3">
    <name type="scientific">Micromonospora pattaloongensis</name>
    <dbReference type="NCBI Taxonomy" id="405436"/>
    <lineage>
        <taxon>Bacteria</taxon>
        <taxon>Bacillati</taxon>
        <taxon>Actinomycetota</taxon>
        <taxon>Actinomycetes</taxon>
        <taxon>Micromonosporales</taxon>
        <taxon>Micromonosporaceae</taxon>
        <taxon>Micromonospora</taxon>
    </lineage>
</organism>
<dbReference type="EMBL" id="FNPH01000007">
    <property type="protein sequence ID" value="SDZ20579.1"/>
    <property type="molecule type" value="Genomic_DNA"/>
</dbReference>
<keyword evidence="1" id="KW-0472">Membrane</keyword>
<dbReference type="OrthoDB" id="3403021at2"/>
<protein>
    <submittedName>
        <fullName evidence="2">Uncharacterized protein</fullName>
    </submittedName>
</protein>
<keyword evidence="3" id="KW-1185">Reference proteome</keyword>
<sequence length="121" mass="12433">MPRPVHPLLPGLVVAARLGWGGLLLLTPGRLTRPVAPPTSPAVATLRVLGARHLVQAATTIRWHGSVVFATGAAVDGIHSMAALALAAVDRRQRRSAALDAAVAAALAVLGVVIAAHQEDR</sequence>
<dbReference type="STRING" id="405436.SAMN05444365_10753"/>
<feature type="transmembrane region" description="Helical" evidence="1">
    <location>
        <begin position="97"/>
        <end position="116"/>
    </location>
</feature>
<keyword evidence="1" id="KW-1133">Transmembrane helix</keyword>
<accession>A0A1H3R6I5</accession>
<dbReference type="Proteomes" id="UP000242415">
    <property type="component" value="Unassembled WGS sequence"/>
</dbReference>
<reference evidence="3" key="1">
    <citation type="submission" date="2016-10" db="EMBL/GenBank/DDBJ databases">
        <authorList>
            <person name="Varghese N."/>
            <person name="Submissions S."/>
        </authorList>
    </citation>
    <scope>NUCLEOTIDE SEQUENCE [LARGE SCALE GENOMIC DNA]</scope>
    <source>
        <strain evidence="3">DSM 45245</strain>
    </source>
</reference>
<proteinExistence type="predicted"/>
<name>A0A1H3R6I5_9ACTN</name>